<organism evidence="2 3">
    <name type="scientific">Lithocarpus litseifolius</name>
    <dbReference type="NCBI Taxonomy" id="425828"/>
    <lineage>
        <taxon>Eukaryota</taxon>
        <taxon>Viridiplantae</taxon>
        <taxon>Streptophyta</taxon>
        <taxon>Embryophyta</taxon>
        <taxon>Tracheophyta</taxon>
        <taxon>Spermatophyta</taxon>
        <taxon>Magnoliopsida</taxon>
        <taxon>eudicotyledons</taxon>
        <taxon>Gunneridae</taxon>
        <taxon>Pentapetalae</taxon>
        <taxon>rosids</taxon>
        <taxon>fabids</taxon>
        <taxon>Fagales</taxon>
        <taxon>Fagaceae</taxon>
        <taxon>Lithocarpus</taxon>
    </lineage>
</organism>
<name>A0AAW2CXS0_9ROSI</name>
<dbReference type="Proteomes" id="UP001459277">
    <property type="component" value="Unassembled WGS sequence"/>
</dbReference>
<proteinExistence type="predicted"/>
<reference evidence="2 3" key="1">
    <citation type="submission" date="2024-01" db="EMBL/GenBank/DDBJ databases">
        <title>A telomere-to-telomere, gap-free genome of sweet tea (Lithocarpus litseifolius).</title>
        <authorList>
            <person name="Zhou J."/>
        </authorList>
    </citation>
    <scope>NUCLEOTIDE SEQUENCE [LARGE SCALE GENOMIC DNA]</scope>
    <source>
        <strain evidence="2">Zhou-2022a</strain>
        <tissue evidence="2">Leaf</tissue>
    </source>
</reference>
<dbReference type="AlphaFoldDB" id="A0AAW2CXS0"/>
<evidence type="ECO:0000313" key="3">
    <source>
        <dbReference type="Proteomes" id="UP001459277"/>
    </source>
</evidence>
<comment type="caution">
    <text evidence="2">The sequence shown here is derived from an EMBL/GenBank/DDBJ whole genome shotgun (WGS) entry which is preliminary data.</text>
</comment>
<dbReference type="EMBL" id="JAZDWU010000005">
    <property type="protein sequence ID" value="KAL0003090.1"/>
    <property type="molecule type" value="Genomic_DNA"/>
</dbReference>
<evidence type="ECO:0000256" key="1">
    <source>
        <dbReference type="SAM" id="MobiDB-lite"/>
    </source>
</evidence>
<sequence length="141" mass="15664">MEDQTEVHDEVVLRDVLQGDDGCQSHKGITFQDIRGIKTKPTVGCPKSRLKGVLERQRNPKSQRKKACESRQVQSLGCLNKANSSVDINSLEEHSNVEQVSQLVDNFTQESVFCSHLVGQDYVVGQIVETNQVSVAPDDNL</sequence>
<gene>
    <name evidence="2" type="ORF">SO802_016871</name>
</gene>
<protein>
    <submittedName>
        <fullName evidence="2">Uncharacterized protein</fullName>
    </submittedName>
</protein>
<feature type="region of interest" description="Disordered" evidence="1">
    <location>
        <begin position="48"/>
        <end position="68"/>
    </location>
</feature>
<accession>A0AAW2CXS0</accession>
<evidence type="ECO:0000313" key="2">
    <source>
        <dbReference type="EMBL" id="KAL0003090.1"/>
    </source>
</evidence>
<keyword evidence="3" id="KW-1185">Reference proteome</keyword>